<reference evidence="3" key="1">
    <citation type="submission" date="2018-02" db="EMBL/GenBank/DDBJ databases">
        <authorList>
            <person name="Hausmann B."/>
        </authorList>
    </citation>
    <scope>NUCLEOTIDE SEQUENCE [LARGE SCALE GENOMIC DNA]</scope>
    <source>
        <strain evidence="3">Peat soil MAG SbF1</strain>
    </source>
</reference>
<dbReference type="InterPro" id="IPR047654">
    <property type="entry name" value="IS1634_transpos"/>
</dbReference>
<dbReference type="InterPro" id="IPR002559">
    <property type="entry name" value="Transposase_11"/>
</dbReference>
<dbReference type="Proteomes" id="UP000238916">
    <property type="component" value="Unassembled WGS sequence"/>
</dbReference>
<sequence>MHPFGKTISSQRSSELFSSITEEGKEHFFRLQGKRRSENEYWAYDTTSISSYSESLKQVKYGHNKDHDPLPQINLALLFGEESNLPFYYRKLAGNISDVKTVKNLLADMKFLGFGKVKLVMDRGFYSEENINTLYQNHLKFLISAKVSLKFIRVELDKVRNTLRTRTNYNPVYQIYSNTAMISWNYSQERPYKGDTIVDKKRMYLHIYFNGEKALEHEKNFNAMLDMLEEELVSGSRKPEHEKQYTKYFNISKTPVRGTKVTVKQDVVDAAEKDYGYFSLISNEIKDSIKALEIYRNKDLVEKAFGNLKERLNMRRTGVSSDSALEGKLFAQFIALIYLSYIKKQMSEQGLYKSYTMQELLDDLDVIECFEQPGCALRVGEVTKKQERLYKSLGIKPPTTL</sequence>
<dbReference type="EMBL" id="OMOF01000910">
    <property type="protein sequence ID" value="SPF56492.1"/>
    <property type="molecule type" value="Genomic_DNA"/>
</dbReference>
<dbReference type="GO" id="GO:0004803">
    <property type="term" value="F:transposase activity"/>
    <property type="evidence" value="ECO:0007669"/>
    <property type="project" value="InterPro"/>
</dbReference>
<accession>A0A2U3LXJ9</accession>
<dbReference type="NCBIfam" id="NF033559">
    <property type="entry name" value="transpos_IS1634"/>
    <property type="match status" value="1"/>
</dbReference>
<organism evidence="2 3">
    <name type="scientific">Candidatus Desulfosporosinus infrequens</name>
    <dbReference type="NCBI Taxonomy" id="2043169"/>
    <lineage>
        <taxon>Bacteria</taxon>
        <taxon>Bacillati</taxon>
        <taxon>Bacillota</taxon>
        <taxon>Clostridia</taxon>
        <taxon>Eubacteriales</taxon>
        <taxon>Desulfitobacteriaceae</taxon>
        <taxon>Desulfosporosinus</taxon>
    </lineage>
</organism>
<dbReference type="InterPro" id="IPR012337">
    <property type="entry name" value="RNaseH-like_sf"/>
</dbReference>
<dbReference type="GO" id="GO:0003677">
    <property type="term" value="F:DNA binding"/>
    <property type="evidence" value="ECO:0007669"/>
    <property type="project" value="InterPro"/>
</dbReference>
<feature type="domain" description="Transposase IS4-like" evidence="1">
    <location>
        <begin position="45"/>
        <end position="336"/>
    </location>
</feature>
<dbReference type="Pfam" id="PF01609">
    <property type="entry name" value="DDE_Tnp_1"/>
    <property type="match status" value="1"/>
</dbReference>
<protein>
    <submittedName>
        <fullName evidence="2">Transposase</fullName>
    </submittedName>
</protein>
<evidence type="ECO:0000313" key="2">
    <source>
        <dbReference type="EMBL" id="SPF56492.1"/>
    </source>
</evidence>
<gene>
    <name evidence="2" type="ORF">SBF1_9180001</name>
</gene>
<dbReference type="GO" id="GO:0006313">
    <property type="term" value="P:DNA transposition"/>
    <property type="evidence" value="ECO:0007669"/>
    <property type="project" value="InterPro"/>
</dbReference>
<evidence type="ECO:0000313" key="3">
    <source>
        <dbReference type="Proteomes" id="UP000238916"/>
    </source>
</evidence>
<evidence type="ECO:0000259" key="1">
    <source>
        <dbReference type="Pfam" id="PF01609"/>
    </source>
</evidence>
<dbReference type="PANTHER" id="PTHR34614">
    <property type="match status" value="1"/>
</dbReference>
<dbReference type="PANTHER" id="PTHR34614:SF2">
    <property type="entry name" value="TRANSPOSASE IS4-LIKE DOMAIN-CONTAINING PROTEIN"/>
    <property type="match status" value="1"/>
</dbReference>
<proteinExistence type="predicted"/>
<name>A0A2U3LXJ9_9FIRM</name>
<dbReference type="SUPFAM" id="SSF53098">
    <property type="entry name" value="Ribonuclease H-like"/>
    <property type="match status" value="1"/>
</dbReference>
<dbReference type="AlphaFoldDB" id="A0A2U3LXJ9"/>